<evidence type="ECO:0000256" key="2">
    <source>
        <dbReference type="SAM" id="Phobius"/>
    </source>
</evidence>
<evidence type="ECO:0000259" key="3">
    <source>
        <dbReference type="PROSITE" id="PS50076"/>
    </source>
</evidence>
<dbReference type="Proteomes" id="UP000597206">
    <property type="component" value="Unassembled WGS sequence"/>
</dbReference>
<sequence length="938" mass="108459">MNNWEILGIEPTSDLSIIKKAYRSQLKIHHPEEDPQGFKQVRAAYEAIMENINRDESTLVTTFTPETKLTQPAAQTSNEESTTVVPIQKYQSLMLNAATRFDLTQWQQWRDDLLLTSLDIQQTVASYVLDDVLNKRWLPGEMIDIFWQTFDWEELLSGDAQQYELGEFLQRWTTTKSLIPLSNLSQLADAAQRATLSFIIPLTKALNIGNVDAINYWLWQPTCLPWNLTLEYLTTIMQCCNSCNWYPPAIYQDLLEHLTSPDIINQLTDVQLEILSEATLKAGDIDTVIAVAKQMIAKEQFGSAADLLYQVSSKAKERDYSLLLANLLQKWSPLPHAFWRCEHSLNPNYHEQPTLSHRWLYQSLFDNADDIFRHYLDFKDESGLIGFLTQALWNADHGSLVWQVKLLENLLNAQEQATPFETLMLQLTYSYCSHRLQEQNNGAESLLIKLQAYDTDAFLGSESLTEAEIDSLTSVEWIQCLERHPLVPDSWLTALLNAEKISSDLLEENRPKLQWVYETIFYRIKNPEYRLSSIYQHEPFTGVFQWLTLFNSHYTPDKGLSGNQLLSQLPALPAHQQQGPLGCLVTYFDHEKSYSSDWVESISPFSEQHVFQAMVYQALQKVYQQHSLEELNKLALTGNLESLAALAFYYRYRQIKVATFYWQLFRVYTYNKTQFEEFHNRMTRVIYDEAENNNLVLESYKLSQPEAITLFITSHVHELPTPDEFSDTVPDKEAKPFTYPANYLLSILFTGWRPEGYDIYPLEYFERNRNEQTEEEQQAADIALVHLNNLHQKELNQALNNKKSVKTFSRGQVGLFALAFIALWFYVFDYPISNEAVRFSALWCFDVGITTIAQLGLSLRIMQIVPSTKKRKVYLGFTWGLYLVSIGLGSFWVAVATCVIHVGRIWMTRVIFSRGRWAKKVIKDQQVNIGKYLGISNA</sequence>
<keyword evidence="2" id="KW-1133">Transmembrane helix</keyword>
<keyword evidence="5" id="KW-1185">Reference proteome</keyword>
<evidence type="ECO:0000256" key="1">
    <source>
        <dbReference type="ARBA" id="ARBA00023186"/>
    </source>
</evidence>
<organism evidence="4 5">
    <name type="scientific">Vibrio nitrifigilis</name>
    <dbReference type="NCBI Taxonomy" id="2789781"/>
    <lineage>
        <taxon>Bacteria</taxon>
        <taxon>Pseudomonadati</taxon>
        <taxon>Pseudomonadota</taxon>
        <taxon>Gammaproteobacteria</taxon>
        <taxon>Vibrionales</taxon>
        <taxon>Vibrionaceae</taxon>
        <taxon>Vibrio</taxon>
    </lineage>
</organism>
<gene>
    <name evidence="4" type="ORF">I1A42_24250</name>
</gene>
<dbReference type="SMART" id="SM00271">
    <property type="entry name" value="DnaJ"/>
    <property type="match status" value="1"/>
</dbReference>
<reference evidence="4 5" key="1">
    <citation type="submission" date="2020-11" db="EMBL/GenBank/DDBJ databases">
        <title>Vibrio nitrifigilis sp. nov., a marine nitrogen-fixing bacterium isolated from the lagoon sediment of an islet inside an atoll.</title>
        <authorList>
            <person name="Wang L.-T."/>
            <person name="Shieh W.Y."/>
        </authorList>
    </citation>
    <scope>NUCLEOTIDE SEQUENCE [LARGE SCALE GENOMIC DNA]</scope>
    <source>
        <strain evidence="4 5">NFV-1</strain>
    </source>
</reference>
<feature type="transmembrane region" description="Helical" evidence="2">
    <location>
        <begin position="840"/>
        <end position="859"/>
    </location>
</feature>
<dbReference type="EMBL" id="JADPMR010000004">
    <property type="protein sequence ID" value="MBF9003597.1"/>
    <property type="molecule type" value="Genomic_DNA"/>
</dbReference>
<dbReference type="InterPro" id="IPR001623">
    <property type="entry name" value="DnaJ_domain"/>
</dbReference>
<name>A0ABS0GMN0_9VIBR</name>
<proteinExistence type="predicted"/>
<dbReference type="PROSITE" id="PS50076">
    <property type="entry name" value="DNAJ_2"/>
    <property type="match status" value="1"/>
</dbReference>
<dbReference type="Pfam" id="PF00226">
    <property type="entry name" value="DnaJ"/>
    <property type="match status" value="1"/>
</dbReference>
<evidence type="ECO:0000313" key="4">
    <source>
        <dbReference type="EMBL" id="MBF9003597.1"/>
    </source>
</evidence>
<evidence type="ECO:0000313" key="5">
    <source>
        <dbReference type="Proteomes" id="UP000597206"/>
    </source>
</evidence>
<feature type="transmembrane region" description="Helical" evidence="2">
    <location>
        <begin position="811"/>
        <end position="828"/>
    </location>
</feature>
<feature type="domain" description="J" evidence="3">
    <location>
        <begin position="2"/>
        <end position="53"/>
    </location>
</feature>
<keyword evidence="2" id="KW-0812">Transmembrane</keyword>
<protein>
    <submittedName>
        <fullName evidence="4">J domain-containing protein</fullName>
    </submittedName>
</protein>
<keyword evidence="1" id="KW-0143">Chaperone</keyword>
<accession>A0ABS0GMN0</accession>
<dbReference type="InterPro" id="IPR036869">
    <property type="entry name" value="J_dom_sf"/>
</dbReference>
<keyword evidence="2" id="KW-0472">Membrane</keyword>
<dbReference type="Gene3D" id="1.10.287.110">
    <property type="entry name" value="DnaJ domain"/>
    <property type="match status" value="1"/>
</dbReference>
<dbReference type="RefSeq" id="WP_196125572.1">
    <property type="nucleotide sequence ID" value="NZ_JADPMR010000004.1"/>
</dbReference>
<dbReference type="SUPFAM" id="SSF46565">
    <property type="entry name" value="Chaperone J-domain"/>
    <property type="match status" value="1"/>
</dbReference>
<dbReference type="CDD" id="cd06257">
    <property type="entry name" value="DnaJ"/>
    <property type="match status" value="1"/>
</dbReference>
<feature type="transmembrane region" description="Helical" evidence="2">
    <location>
        <begin position="879"/>
        <end position="906"/>
    </location>
</feature>
<comment type="caution">
    <text evidence="4">The sequence shown here is derived from an EMBL/GenBank/DDBJ whole genome shotgun (WGS) entry which is preliminary data.</text>
</comment>